<dbReference type="Proteomes" id="UP001596425">
    <property type="component" value="Unassembled WGS sequence"/>
</dbReference>
<proteinExistence type="predicted"/>
<keyword evidence="3" id="KW-1185">Reference proteome</keyword>
<accession>A0ABW1YN20</accession>
<dbReference type="Pfam" id="PF04965">
    <property type="entry name" value="GPW_gp25"/>
    <property type="match status" value="1"/>
</dbReference>
<dbReference type="PANTHER" id="PTHR38595:SF1">
    <property type="entry name" value="TYPE VI SECRETION SYSTEM COMPONENT TSSE1"/>
    <property type="match status" value="1"/>
</dbReference>
<dbReference type="RefSeq" id="WP_193190039.1">
    <property type="nucleotide sequence ID" value="NZ_JACZFR010000011.1"/>
</dbReference>
<dbReference type="PANTHER" id="PTHR38595">
    <property type="entry name" value="CYTOPLASMIC PROTEIN-RELATED"/>
    <property type="match status" value="1"/>
</dbReference>
<organism evidence="2 3">
    <name type="scientific">Microbulbifer taiwanensis</name>
    <dbReference type="NCBI Taxonomy" id="986746"/>
    <lineage>
        <taxon>Bacteria</taxon>
        <taxon>Pseudomonadati</taxon>
        <taxon>Pseudomonadota</taxon>
        <taxon>Gammaproteobacteria</taxon>
        <taxon>Cellvibrionales</taxon>
        <taxon>Microbulbiferaceae</taxon>
        <taxon>Microbulbifer</taxon>
    </lineage>
</organism>
<dbReference type="InterPro" id="IPR007048">
    <property type="entry name" value="IraD/Gp25-like"/>
</dbReference>
<feature type="domain" description="IraD/Gp25-like" evidence="1">
    <location>
        <begin position="33"/>
        <end position="133"/>
    </location>
</feature>
<gene>
    <name evidence="2" type="primary">tssE</name>
    <name evidence="2" type="ORF">ACFQBM_12625</name>
</gene>
<dbReference type="Gene3D" id="3.10.450.40">
    <property type="match status" value="1"/>
</dbReference>
<evidence type="ECO:0000313" key="3">
    <source>
        <dbReference type="Proteomes" id="UP001596425"/>
    </source>
</evidence>
<evidence type="ECO:0000313" key="2">
    <source>
        <dbReference type="EMBL" id="MFC6634137.1"/>
    </source>
</evidence>
<protein>
    <submittedName>
        <fullName evidence="2">Type VI secretion system baseplate subunit TssE</fullName>
    </submittedName>
</protein>
<dbReference type="InterPro" id="IPR017737">
    <property type="entry name" value="TssE1-like"/>
</dbReference>
<comment type="caution">
    <text evidence="2">The sequence shown here is derived from an EMBL/GenBank/DDBJ whole genome shotgun (WGS) entry which is preliminary data.</text>
</comment>
<dbReference type="EMBL" id="JBHSVR010000001">
    <property type="protein sequence ID" value="MFC6634137.1"/>
    <property type="molecule type" value="Genomic_DNA"/>
</dbReference>
<dbReference type="SUPFAM" id="SSF160719">
    <property type="entry name" value="gpW/gp25-like"/>
    <property type="match status" value="1"/>
</dbReference>
<dbReference type="InterPro" id="IPR053176">
    <property type="entry name" value="T6SS_TssE1-like"/>
</dbReference>
<sequence>MTREKRLLAPVLDRLLESSRNMDLHQPHQVLRQLREGVRRDLEYLFNTRYRCLSVPESHSHLERSNINYGLPDLSTINLSSLDSRKRFCREIEKTILEFEPRIRSVKVTTQEKVDVEDPSIRFRVEAVLHINPASEVIVFDSALNPVTQTVDVSEIM</sequence>
<reference evidence="3" key="1">
    <citation type="journal article" date="2019" name="Int. J. Syst. Evol. Microbiol.">
        <title>The Global Catalogue of Microorganisms (GCM) 10K type strain sequencing project: providing services to taxonomists for standard genome sequencing and annotation.</title>
        <authorList>
            <consortium name="The Broad Institute Genomics Platform"/>
            <consortium name="The Broad Institute Genome Sequencing Center for Infectious Disease"/>
            <person name="Wu L."/>
            <person name="Ma J."/>
        </authorList>
    </citation>
    <scope>NUCLEOTIDE SEQUENCE [LARGE SCALE GENOMIC DNA]</scope>
    <source>
        <strain evidence="3">CGMCC 1.13718</strain>
    </source>
</reference>
<evidence type="ECO:0000259" key="1">
    <source>
        <dbReference type="Pfam" id="PF04965"/>
    </source>
</evidence>
<dbReference type="NCBIfam" id="TIGR03357">
    <property type="entry name" value="VI_zyme"/>
    <property type="match status" value="1"/>
</dbReference>
<name>A0ABW1YN20_9GAMM</name>